<dbReference type="AlphaFoldDB" id="A0A550C2R3"/>
<dbReference type="Proteomes" id="UP000320762">
    <property type="component" value="Unassembled WGS sequence"/>
</dbReference>
<keyword evidence="2" id="KW-1185">Reference proteome</keyword>
<sequence>MEVADKNEIKGAEWTPSSLRRAMCKLSRSSHRVLGVHEFCFHTNIVIFCCQSRQAEVDSAIVPALELVC</sequence>
<protein>
    <submittedName>
        <fullName evidence="1">Uncharacterized protein</fullName>
    </submittedName>
</protein>
<comment type="caution">
    <text evidence="1">The sequence shown here is derived from an EMBL/GenBank/DDBJ whole genome shotgun (WGS) entry which is preliminary data.</text>
</comment>
<evidence type="ECO:0000313" key="2">
    <source>
        <dbReference type="Proteomes" id="UP000320762"/>
    </source>
</evidence>
<organism evidence="1 2">
    <name type="scientific">Schizophyllum amplum</name>
    <dbReference type="NCBI Taxonomy" id="97359"/>
    <lineage>
        <taxon>Eukaryota</taxon>
        <taxon>Fungi</taxon>
        <taxon>Dikarya</taxon>
        <taxon>Basidiomycota</taxon>
        <taxon>Agaricomycotina</taxon>
        <taxon>Agaricomycetes</taxon>
        <taxon>Agaricomycetidae</taxon>
        <taxon>Agaricales</taxon>
        <taxon>Schizophyllaceae</taxon>
        <taxon>Schizophyllum</taxon>
    </lineage>
</organism>
<evidence type="ECO:0000313" key="1">
    <source>
        <dbReference type="EMBL" id="TRM59058.1"/>
    </source>
</evidence>
<name>A0A550C2R3_9AGAR</name>
<accession>A0A550C2R3</accession>
<gene>
    <name evidence="1" type="ORF">BD626DRAFT_509617</name>
</gene>
<proteinExistence type="predicted"/>
<reference evidence="1 2" key="1">
    <citation type="journal article" date="2019" name="New Phytol.">
        <title>Comparative genomics reveals unique wood-decay strategies and fruiting body development in the Schizophyllaceae.</title>
        <authorList>
            <person name="Almasi E."/>
            <person name="Sahu N."/>
            <person name="Krizsan K."/>
            <person name="Balint B."/>
            <person name="Kovacs G.M."/>
            <person name="Kiss B."/>
            <person name="Cseklye J."/>
            <person name="Drula E."/>
            <person name="Henrissat B."/>
            <person name="Nagy I."/>
            <person name="Chovatia M."/>
            <person name="Adam C."/>
            <person name="LaButti K."/>
            <person name="Lipzen A."/>
            <person name="Riley R."/>
            <person name="Grigoriev I.V."/>
            <person name="Nagy L.G."/>
        </authorList>
    </citation>
    <scope>NUCLEOTIDE SEQUENCE [LARGE SCALE GENOMIC DNA]</scope>
    <source>
        <strain evidence="1 2">NL-1724</strain>
    </source>
</reference>
<dbReference type="EMBL" id="VDMD01000031">
    <property type="protein sequence ID" value="TRM59058.1"/>
    <property type="molecule type" value="Genomic_DNA"/>
</dbReference>